<organism evidence="5">
    <name type="scientific">Oryza nivara</name>
    <name type="common">Indian wild rice</name>
    <name type="synonym">Oryza sativa f. spontanea</name>
    <dbReference type="NCBI Taxonomy" id="4536"/>
    <lineage>
        <taxon>Eukaryota</taxon>
        <taxon>Viridiplantae</taxon>
        <taxon>Streptophyta</taxon>
        <taxon>Embryophyta</taxon>
        <taxon>Tracheophyta</taxon>
        <taxon>Spermatophyta</taxon>
        <taxon>Magnoliopsida</taxon>
        <taxon>Liliopsida</taxon>
        <taxon>Poales</taxon>
        <taxon>Poaceae</taxon>
        <taxon>BOP clade</taxon>
        <taxon>Oryzoideae</taxon>
        <taxon>Oryzeae</taxon>
        <taxon>Oryzinae</taxon>
        <taxon>Oryza</taxon>
    </lineage>
</organism>
<name>A0A0E0J279_ORYNI</name>
<evidence type="ECO:0000256" key="3">
    <source>
        <dbReference type="RuleBase" id="RU361155"/>
    </source>
</evidence>
<reference evidence="5" key="2">
    <citation type="submission" date="2018-04" db="EMBL/GenBank/DDBJ databases">
        <title>OnivRS2 (Oryza nivara Reference Sequence Version 2).</title>
        <authorList>
            <person name="Zhang J."/>
            <person name="Kudrna D."/>
            <person name="Lee S."/>
            <person name="Talag J."/>
            <person name="Rajasekar S."/>
            <person name="Welchert J."/>
            <person name="Hsing Y.-I."/>
            <person name="Wing R.A."/>
        </authorList>
    </citation>
    <scope>NUCLEOTIDE SEQUENCE [LARGE SCALE GENOMIC DNA]</scope>
    <source>
        <strain evidence="5">SL10</strain>
    </source>
</reference>
<dbReference type="EC" id="2.8.2.-" evidence="3"/>
<comment type="similarity">
    <text evidence="1 3">Belongs to the sulfotransferase 1 family.</text>
</comment>
<dbReference type="Proteomes" id="UP000006591">
    <property type="component" value="Chromosome 11"/>
</dbReference>
<evidence type="ECO:0000313" key="6">
    <source>
        <dbReference type="Proteomes" id="UP000006591"/>
    </source>
</evidence>
<dbReference type="Gramene" id="ONIVA11G13910.1">
    <property type="protein sequence ID" value="ONIVA11G13910.1"/>
    <property type="gene ID" value="ONIVA11G13910"/>
</dbReference>
<reference evidence="5" key="1">
    <citation type="submission" date="2015-04" db="UniProtKB">
        <authorList>
            <consortium name="EnsemblPlants"/>
        </authorList>
    </citation>
    <scope>IDENTIFICATION</scope>
    <source>
        <strain evidence="5">SL10</strain>
    </source>
</reference>
<dbReference type="AlphaFoldDB" id="A0A0E0J279"/>
<evidence type="ECO:0000256" key="2">
    <source>
        <dbReference type="ARBA" id="ARBA00022679"/>
    </source>
</evidence>
<keyword evidence="2 3" id="KW-0808">Transferase</keyword>
<sequence length="180" mass="20069">MATSVNVHGEDKVVVDMTKLVPSLPLETRCPPFPLRQYGGFWLPEGILPALEAIPTRFETRPSDVFRASFPKSGTTWLKALAFATINRDEHPPSDEHHPLRHRGPHDCVKFFEPTVAATGSLDDFAALPSPRLLSTHVLRSDRDIWIRGVGEEEQRRGLRRTEEGTGRTELAGERIVLGG</sequence>
<dbReference type="InterPro" id="IPR000863">
    <property type="entry name" value="Sulfotransferase_dom"/>
</dbReference>
<dbReference type="SUPFAM" id="SSF52540">
    <property type="entry name" value="P-loop containing nucleoside triphosphate hydrolases"/>
    <property type="match status" value="1"/>
</dbReference>
<evidence type="ECO:0000313" key="5">
    <source>
        <dbReference type="EnsemblPlants" id="ONIVA11G13910.1"/>
    </source>
</evidence>
<dbReference type="InterPro" id="IPR027417">
    <property type="entry name" value="P-loop_NTPase"/>
</dbReference>
<evidence type="ECO:0000259" key="4">
    <source>
        <dbReference type="Pfam" id="PF00685"/>
    </source>
</evidence>
<dbReference type="GO" id="GO:0008146">
    <property type="term" value="F:sulfotransferase activity"/>
    <property type="evidence" value="ECO:0007669"/>
    <property type="project" value="InterPro"/>
</dbReference>
<dbReference type="HOGENOM" id="CLU_1498612_0_0_1"/>
<keyword evidence="6" id="KW-1185">Reference proteome</keyword>
<protein>
    <recommendedName>
        <fullName evidence="3">Sulfotransferase</fullName>
        <ecNumber evidence="3">2.8.2.-</ecNumber>
    </recommendedName>
</protein>
<dbReference type="Pfam" id="PF00685">
    <property type="entry name" value="Sulfotransfer_1"/>
    <property type="match status" value="1"/>
</dbReference>
<dbReference type="eggNOG" id="KOG1584">
    <property type="taxonomic scope" value="Eukaryota"/>
</dbReference>
<dbReference type="PANTHER" id="PTHR11783">
    <property type="entry name" value="SULFOTRANSFERASE SULT"/>
    <property type="match status" value="1"/>
</dbReference>
<accession>A0A0E0J279</accession>
<evidence type="ECO:0000256" key="1">
    <source>
        <dbReference type="ARBA" id="ARBA00005771"/>
    </source>
</evidence>
<feature type="domain" description="Sulfotransferase" evidence="4">
    <location>
        <begin position="62"/>
        <end position="138"/>
    </location>
</feature>
<dbReference type="Gene3D" id="3.40.50.300">
    <property type="entry name" value="P-loop containing nucleotide triphosphate hydrolases"/>
    <property type="match status" value="1"/>
</dbReference>
<proteinExistence type="inferred from homology"/>
<dbReference type="EnsemblPlants" id="ONIVA11G13910.1">
    <property type="protein sequence ID" value="ONIVA11G13910.1"/>
    <property type="gene ID" value="ONIVA11G13910"/>
</dbReference>
<dbReference type="OMA" id="HTRFETR"/>